<sequence>MSDTVSQRKKDLRTRKYFDKELRSLRSAISGWVGRVKGRHTLSDDQLQPLERLEQSLDEYESSLQDIVSPEDESSEEDCGTSDLSADEEDLVPDFAGHDSTNAAEAAKDQTAEDTGSSVLLKSHSENDKEEIGKPEGPVNEGQSRARLRPTSIRVRELINPGAPVPQPLTLIDGQTKQSLQQITQVAVADGNTIPTQATPFEQISTPAWSLTWAQTDSDPPPEMIVQFTPDGDSGDSGPDLQAARFPADGGISAKGIHAGAVQPAVGLNSNNQREGEESSVVLFSEEPEEDNDSSTATASAHAGASDGTGSDSGTVANTALATTGTSRSLASSGDAGPSTSGINTLATRLHAPLTPSTGPSTSTAAGPSTASHTSGTSGSSNSTTAPAGRVRPLSAVARLPAFYGELPTPAPVPPSTSVPTPASAPAGRARPLSAVARLPAFYGELPAPAPVSAPTLVPTPASAPVGRVRPLSAVARLPAFYGESYISRVRIAWKPEYGPYRGQTDIPIWIDGGYRHTWEPLGSNGLPAAPRLPPPILDPFGSSGNSSSQASSSSSSPSSSRSGGSSALKRKHSTSLGADAASAGSSKLARRSSLSPSPKSISSPGAEDEAIPSEGESGKGKGKGKAKAVERSPKHGKARDMDAGRSHREIHVGPEGTMRVAWRTDDPQTPHSARNSASSSARRSARLVSSAEASSSQSSPISDSSASVGSPVPETSSPTRVLRKRVRESVDGEGDGEEMVRESQRKLRRRK</sequence>
<reference evidence="2 3" key="1">
    <citation type="submission" date="2014-04" db="EMBL/GenBank/DDBJ databases">
        <title>Evolutionary Origins and Diversification of the Mycorrhizal Mutualists.</title>
        <authorList>
            <consortium name="DOE Joint Genome Institute"/>
            <consortium name="Mycorrhizal Genomics Consortium"/>
            <person name="Kohler A."/>
            <person name="Kuo A."/>
            <person name="Nagy L.G."/>
            <person name="Floudas D."/>
            <person name="Copeland A."/>
            <person name="Barry K.W."/>
            <person name="Cichocki N."/>
            <person name="Veneault-Fourrey C."/>
            <person name="LaButti K."/>
            <person name="Lindquist E.A."/>
            <person name="Lipzen A."/>
            <person name="Lundell T."/>
            <person name="Morin E."/>
            <person name="Murat C."/>
            <person name="Riley R."/>
            <person name="Ohm R."/>
            <person name="Sun H."/>
            <person name="Tunlid A."/>
            <person name="Henrissat B."/>
            <person name="Grigoriev I.V."/>
            <person name="Hibbett D.S."/>
            <person name="Martin F."/>
        </authorList>
    </citation>
    <scope>NUCLEOTIDE SEQUENCE [LARGE SCALE GENOMIC DNA]</scope>
    <source>
        <strain evidence="2 3">FD-317 M1</strain>
    </source>
</reference>
<feature type="compositionally biased region" description="Low complexity" evidence="1">
    <location>
        <begin position="673"/>
        <end position="708"/>
    </location>
</feature>
<dbReference type="AlphaFoldDB" id="A0A0D0CM81"/>
<organism evidence="2 3">
    <name type="scientific">Collybiopsis luxurians FD-317 M1</name>
    <dbReference type="NCBI Taxonomy" id="944289"/>
    <lineage>
        <taxon>Eukaryota</taxon>
        <taxon>Fungi</taxon>
        <taxon>Dikarya</taxon>
        <taxon>Basidiomycota</taxon>
        <taxon>Agaricomycotina</taxon>
        <taxon>Agaricomycetes</taxon>
        <taxon>Agaricomycetidae</taxon>
        <taxon>Agaricales</taxon>
        <taxon>Marasmiineae</taxon>
        <taxon>Omphalotaceae</taxon>
        <taxon>Collybiopsis</taxon>
        <taxon>Collybiopsis luxurians</taxon>
    </lineage>
</organism>
<feature type="compositionally biased region" description="Low complexity" evidence="1">
    <location>
        <begin position="539"/>
        <end position="567"/>
    </location>
</feature>
<feature type="compositionally biased region" description="Basic and acidic residues" evidence="1">
    <location>
        <begin position="628"/>
        <end position="653"/>
    </location>
</feature>
<feature type="compositionally biased region" description="Acidic residues" evidence="1">
    <location>
        <begin position="69"/>
        <end position="92"/>
    </location>
</feature>
<feature type="compositionally biased region" description="Low complexity" evidence="1">
    <location>
        <begin position="230"/>
        <end position="240"/>
    </location>
</feature>
<evidence type="ECO:0000256" key="1">
    <source>
        <dbReference type="SAM" id="MobiDB-lite"/>
    </source>
</evidence>
<dbReference type="OrthoDB" id="2968473at2759"/>
<proteinExistence type="predicted"/>
<feature type="region of interest" description="Disordered" evidence="1">
    <location>
        <begin position="351"/>
        <end position="391"/>
    </location>
</feature>
<dbReference type="EMBL" id="KN834762">
    <property type="protein sequence ID" value="KIK64194.1"/>
    <property type="molecule type" value="Genomic_DNA"/>
</dbReference>
<accession>A0A0D0CM81</accession>
<feature type="region of interest" description="Disordered" evidence="1">
    <location>
        <begin position="526"/>
        <end position="752"/>
    </location>
</feature>
<feature type="region of interest" description="Disordered" evidence="1">
    <location>
        <begin position="267"/>
        <end position="317"/>
    </location>
</feature>
<evidence type="ECO:0000313" key="2">
    <source>
        <dbReference type="EMBL" id="KIK64194.1"/>
    </source>
</evidence>
<feature type="region of interest" description="Disordered" evidence="1">
    <location>
        <begin position="408"/>
        <end position="428"/>
    </location>
</feature>
<feature type="compositionally biased region" description="Low complexity" evidence="1">
    <location>
        <begin position="575"/>
        <end position="606"/>
    </location>
</feature>
<feature type="compositionally biased region" description="Basic and acidic residues" evidence="1">
    <location>
        <begin position="123"/>
        <end position="134"/>
    </location>
</feature>
<name>A0A0D0CM81_9AGAR</name>
<evidence type="ECO:0000313" key="3">
    <source>
        <dbReference type="Proteomes" id="UP000053593"/>
    </source>
</evidence>
<feature type="compositionally biased region" description="Low complexity" evidence="1">
    <location>
        <begin position="352"/>
        <end position="389"/>
    </location>
</feature>
<gene>
    <name evidence="2" type="ORF">GYMLUDRAFT_40483</name>
</gene>
<feature type="compositionally biased region" description="Low complexity" evidence="1">
    <location>
        <begin position="294"/>
        <end position="317"/>
    </location>
</feature>
<feature type="region of interest" description="Disordered" evidence="1">
    <location>
        <begin position="60"/>
        <end position="170"/>
    </location>
</feature>
<feature type="compositionally biased region" description="Low complexity" evidence="1">
    <location>
        <begin position="418"/>
        <end position="427"/>
    </location>
</feature>
<keyword evidence="3" id="KW-1185">Reference proteome</keyword>
<dbReference type="HOGENOM" id="CLU_370069_0_0_1"/>
<dbReference type="Proteomes" id="UP000053593">
    <property type="component" value="Unassembled WGS sequence"/>
</dbReference>
<feature type="region of interest" description="Disordered" evidence="1">
    <location>
        <begin position="212"/>
        <end position="248"/>
    </location>
</feature>
<protein>
    <submittedName>
        <fullName evidence="2">Uncharacterized protein</fullName>
    </submittedName>
</protein>